<feature type="binding site" evidence="5">
    <location>
        <begin position="136"/>
        <end position="141"/>
    </location>
    <ligand>
        <name>S-adenosyl-L-methionine</name>
        <dbReference type="ChEBI" id="CHEBI:59789"/>
    </ligand>
</feature>
<dbReference type="InterPro" id="IPR003742">
    <property type="entry name" value="RlmH-like"/>
</dbReference>
<keyword evidence="2 5" id="KW-0808">Transferase</keyword>
<dbReference type="Pfam" id="PF02590">
    <property type="entry name" value="SPOUT_MTase"/>
    <property type="match status" value="1"/>
</dbReference>
<dbReference type="GO" id="GO:0070038">
    <property type="term" value="F:rRNA (pseudouridine-N3-)-methyltransferase activity"/>
    <property type="evidence" value="ECO:0007669"/>
    <property type="project" value="UniProtKB-UniRule"/>
</dbReference>
<dbReference type="Proteomes" id="UP000236220">
    <property type="component" value="Unassembled WGS sequence"/>
</dbReference>
<comment type="subunit">
    <text evidence="5">Homodimer.</text>
</comment>
<dbReference type="CDD" id="cd18081">
    <property type="entry name" value="RlmH-like"/>
    <property type="match status" value="1"/>
</dbReference>
<name>A0A2K1Q394_9GAMM</name>
<keyword evidence="3 5" id="KW-0949">S-adenosyl-L-methionine</keyword>
<dbReference type="AlphaFoldDB" id="A0A2K1Q394"/>
<dbReference type="Gene3D" id="3.40.1280.10">
    <property type="match status" value="1"/>
</dbReference>
<dbReference type="SUPFAM" id="SSF75217">
    <property type="entry name" value="alpha/beta knot"/>
    <property type="match status" value="1"/>
</dbReference>
<evidence type="ECO:0000256" key="3">
    <source>
        <dbReference type="ARBA" id="ARBA00022691"/>
    </source>
</evidence>
<dbReference type="NCBIfam" id="NF000986">
    <property type="entry name" value="PRK00103.1-4"/>
    <property type="match status" value="1"/>
</dbReference>
<dbReference type="NCBIfam" id="TIGR00246">
    <property type="entry name" value="tRNA_RlmH_YbeA"/>
    <property type="match status" value="1"/>
</dbReference>
<keyword evidence="7" id="KW-1185">Reference proteome</keyword>
<evidence type="ECO:0000313" key="6">
    <source>
        <dbReference type="EMBL" id="PNS09522.1"/>
    </source>
</evidence>
<dbReference type="PIRSF" id="PIRSF004505">
    <property type="entry name" value="MT_bac"/>
    <property type="match status" value="1"/>
</dbReference>
<comment type="similarity">
    <text evidence="4 5">Belongs to the RNA methyltransferase RlmH family.</text>
</comment>
<accession>A0A2K1Q394</accession>
<feature type="binding site" evidence="5">
    <location>
        <position position="86"/>
    </location>
    <ligand>
        <name>S-adenosyl-L-methionine</name>
        <dbReference type="ChEBI" id="CHEBI:59789"/>
    </ligand>
</feature>
<dbReference type="HAMAP" id="MF_00658">
    <property type="entry name" value="23SrRNA_methyltr_H"/>
    <property type="match status" value="1"/>
</dbReference>
<comment type="subcellular location">
    <subcellularLocation>
        <location evidence="5">Cytoplasm</location>
    </subcellularLocation>
</comment>
<comment type="function">
    <text evidence="5">Specifically methylates the pseudouridine at position 1915 (m3Psi1915) in 23S rRNA.</text>
</comment>
<keyword evidence="5" id="KW-0963">Cytoplasm</keyword>
<comment type="caution">
    <text evidence="6">The sequence shown here is derived from an EMBL/GenBank/DDBJ whole genome shotgun (WGS) entry which is preliminary data.</text>
</comment>
<feature type="binding site" evidence="5">
    <location>
        <position position="117"/>
    </location>
    <ligand>
        <name>S-adenosyl-L-methionine</name>
        <dbReference type="ChEBI" id="CHEBI:59789"/>
    </ligand>
</feature>
<organism evidence="6 7">
    <name type="scientific">Solilutibacter silvestris</name>
    <dbReference type="NCBI Taxonomy" id="1645665"/>
    <lineage>
        <taxon>Bacteria</taxon>
        <taxon>Pseudomonadati</taxon>
        <taxon>Pseudomonadota</taxon>
        <taxon>Gammaproteobacteria</taxon>
        <taxon>Lysobacterales</taxon>
        <taxon>Lysobacteraceae</taxon>
        <taxon>Solilutibacter</taxon>
    </lineage>
</organism>
<comment type="catalytic activity">
    <reaction evidence="5">
        <text>pseudouridine(1915) in 23S rRNA + S-adenosyl-L-methionine = N(3)-methylpseudouridine(1915) in 23S rRNA + S-adenosyl-L-homocysteine + H(+)</text>
        <dbReference type="Rhea" id="RHEA:42752"/>
        <dbReference type="Rhea" id="RHEA-COMP:10221"/>
        <dbReference type="Rhea" id="RHEA-COMP:10222"/>
        <dbReference type="ChEBI" id="CHEBI:15378"/>
        <dbReference type="ChEBI" id="CHEBI:57856"/>
        <dbReference type="ChEBI" id="CHEBI:59789"/>
        <dbReference type="ChEBI" id="CHEBI:65314"/>
        <dbReference type="ChEBI" id="CHEBI:74486"/>
        <dbReference type="EC" id="2.1.1.177"/>
    </reaction>
</comment>
<reference evidence="6 7" key="1">
    <citation type="submission" date="2017-08" db="EMBL/GenBank/DDBJ databases">
        <title>Lysobacter sylvestris genome.</title>
        <authorList>
            <person name="Zhang D.-C."/>
            <person name="Albuquerque L."/>
            <person name="Franca L."/>
            <person name="Froufe H.J.C."/>
            <person name="Barroso C."/>
            <person name="Egas C."/>
            <person name="Da Costa M."/>
            <person name="Margesin R."/>
        </authorList>
    </citation>
    <scope>NUCLEOTIDE SEQUENCE [LARGE SCALE GENOMIC DNA]</scope>
    <source>
        <strain evidence="6 7">AM20-91</strain>
    </source>
</reference>
<dbReference type="PANTHER" id="PTHR33603">
    <property type="entry name" value="METHYLTRANSFERASE"/>
    <property type="match status" value="1"/>
</dbReference>
<keyword evidence="1 5" id="KW-0489">Methyltransferase</keyword>
<dbReference type="GO" id="GO:0005737">
    <property type="term" value="C:cytoplasm"/>
    <property type="evidence" value="ECO:0007669"/>
    <property type="project" value="UniProtKB-SubCell"/>
</dbReference>
<evidence type="ECO:0000256" key="4">
    <source>
        <dbReference type="ARBA" id="ARBA00038303"/>
    </source>
</evidence>
<dbReference type="InterPro" id="IPR029028">
    <property type="entry name" value="Alpha/beta_knot_MTases"/>
</dbReference>
<keyword evidence="5" id="KW-0698">rRNA processing</keyword>
<evidence type="ECO:0000256" key="1">
    <source>
        <dbReference type="ARBA" id="ARBA00022603"/>
    </source>
</evidence>
<evidence type="ECO:0000256" key="5">
    <source>
        <dbReference type="HAMAP-Rule" id="MF_00658"/>
    </source>
</evidence>
<dbReference type="InterPro" id="IPR029026">
    <property type="entry name" value="tRNA_m1G_MTases_N"/>
</dbReference>
<evidence type="ECO:0000256" key="2">
    <source>
        <dbReference type="ARBA" id="ARBA00022679"/>
    </source>
</evidence>
<proteinExistence type="inferred from homology"/>
<protein>
    <recommendedName>
        <fullName evidence="5">Ribosomal RNA large subunit methyltransferase H</fullName>
        <ecNumber evidence="5">2.1.1.177</ecNumber>
    </recommendedName>
    <alternativeName>
        <fullName evidence="5">23S rRNA (pseudouridine1915-N3)-methyltransferase</fullName>
    </alternativeName>
    <alternativeName>
        <fullName evidence="5">23S rRNA m3Psi1915 methyltransferase</fullName>
    </alternativeName>
    <alternativeName>
        <fullName evidence="5">rRNA (pseudouridine-N3-)-methyltransferase RlmH</fullName>
    </alternativeName>
</protein>
<gene>
    <name evidence="5" type="primary">rlmH</name>
    <name evidence="6" type="ORF">Lysil_1151</name>
</gene>
<dbReference type="PANTHER" id="PTHR33603:SF1">
    <property type="entry name" value="RIBOSOMAL RNA LARGE SUBUNIT METHYLTRANSFERASE H"/>
    <property type="match status" value="1"/>
</dbReference>
<evidence type="ECO:0000313" key="7">
    <source>
        <dbReference type="Proteomes" id="UP000236220"/>
    </source>
</evidence>
<dbReference type="EMBL" id="NPZB01000001">
    <property type="protein sequence ID" value="PNS09522.1"/>
    <property type="molecule type" value="Genomic_DNA"/>
</dbReference>
<sequence length="169" mass="18321">MDGGRRAAGTRAILKAKLIAVGEHAPAWVAQGFADHQKRLLHGLPLELVEIEPGVRGKGRDAARAMADEGGRVLAAIPRGTWVVALDGRGKAYSSEQLAQRLEHWRGQGRDPVFLIGGPEGHADDVLSRADESWSLGPLTLPHMLVRLLVAEQLYRAVSILGNHPYHRA</sequence>
<dbReference type="EC" id="2.1.1.177" evidence="5"/>